<dbReference type="InterPro" id="IPR007434">
    <property type="entry name" value="FemAB-like"/>
</dbReference>
<comment type="caution">
    <text evidence="1">The sequence shown here is derived from an EMBL/GenBank/DDBJ whole genome shotgun (WGS) entry which is preliminary data.</text>
</comment>
<name>A0A4Z0LZR2_9GAMM</name>
<dbReference type="Proteomes" id="UP000298050">
    <property type="component" value="Unassembled WGS sequence"/>
</dbReference>
<evidence type="ECO:0000313" key="1">
    <source>
        <dbReference type="EMBL" id="TGD72759.1"/>
    </source>
</evidence>
<dbReference type="SUPFAM" id="SSF55729">
    <property type="entry name" value="Acyl-CoA N-acyltransferases (Nat)"/>
    <property type="match status" value="1"/>
</dbReference>
<dbReference type="PANTHER" id="PTHR47017:SF1">
    <property type="entry name" value="ACYL-COA"/>
    <property type="match status" value="1"/>
</dbReference>
<protein>
    <submittedName>
        <fullName evidence="1">N-acetyltransferase</fullName>
    </submittedName>
</protein>
<dbReference type="RefSeq" id="WP_135445186.1">
    <property type="nucleotide sequence ID" value="NZ_SRLE01000009.1"/>
</dbReference>
<dbReference type="Gene3D" id="3.40.630.30">
    <property type="match status" value="1"/>
</dbReference>
<dbReference type="PANTHER" id="PTHR47017">
    <property type="entry name" value="ACYL-COA"/>
    <property type="match status" value="1"/>
</dbReference>
<proteinExistence type="predicted"/>
<reference evidence="1 2" key="1">
    <citation type="submission" date="2019-04" db="EMBL/GenBank/DDBJ databases">
        <title>Taxonomy of novel Haliea sp. from mangrove soil of West Coast of India.</title>
        <authorList>
            <person name="Verma A."/>
            <person name="Kumar P."/>
            <person name="Krishnamurthi S."/>
        </authorList>
    </citation>
    <scope>NUCLEOTIDE SEQUENCE [LARGE SCALE GENOMIC DNA]</scope>
    <source>
        <strain evidence="1 2">SAOS-164</strain>
    </source>
</reference>
<dbReference type="AlphaFoldDB" id="A0A4Z0LZR2"/>
<dbReference type="Pfam" id="PF04339">
    <property type="entry name" value="FemAB_like"/>
    <property type="match status" value="1"/>
</dbReference>
<sequence length="382" mass="44136">MQLEAEFLTSLAQVPAEQWQALCGDDYPFLRHDFLLGLEQTGCTTAESGWQPCHLVLREAGKPVAALPLYLKSHSYGEYVFDWSWAQAWQQAGLEYYPKLVSAIPFTPATGPRLCHAPHLDEAQAWRLAVEAVTEFARRQELSSWHLLFPEQDVSVRLLQAEQLPQRRAVQFHWFNRGFGSFDDFLDTFASRKRKNLRRERRRVEEQGLELQTLVGDAISEQDWSTFYRFYQLTYAKRSGHGGYLTREFFTRVAAGMGEQVIMVIARHAGQPVAAALYFRSADTLFGRYWGCEREFDCLHFEACYYRGIEYCIEQGIARFDPGAQGEHKIQRGFEPVETFSNHWIADPRLRAAVADFTRRELPHTEAYRREAATLLPFKQGD</sequence>
<accession>A0A4Z0LZR2</accession>
<dbReference type="InterPro" id="IPR016181">
    <property type="entry name" value="Acyl_CoA_acyltransferase"/>
</dbReference>
<gene>
    <name evidence="1" type="ORF">E4634_14685</name>
</gene>
<dbReference type="OrthoDB" id="9776898at2"/>
<evidence type="ECO:0000313" key="2">
    <source>
        <dbReference type="Proteomes" id="UP000298050"/>
    </source>
</evidence>
<dbReference type="EMBL" id="SRLE01000009">
    <property type="protein sequence ID" value="TGD72759.1"/>
    <property type="molecule type" value="Genomic_DNA"/>
</dbReference>
<keyword evidence="1" id="KW-0808">Transferase</keyword>
<keyword evidence="2" id="KW-1185">Reference proteome</keyword>
<organism evidence="1 2">
    <name type="scientific">Mangrovimicrobium sediminis</name>
    <dbReference type="NCBI Taxonomy" id="2562682"/>
    <lineage>
        <taxon>Bacteria</taxon>
        <taxon>Pseudomonadati</taxon>
        <taxon>Pseudomonadota</taxon>
        <taxon>Gammaproteobacteria</taxon>
        <taxon>Cellvibrionales</taxon>
        <taxon>Halieaceae</taxon>
        <taxon>Mangrovimicrobium</taxon>
    </lineage>
</organism>
<dbReference type="GO" id="GO:0016740">
    <property type="term" value="F:transferase activity"/>
    <property type="evidence" value="ECO:0007669"/>
    <property type="project" value="UniProtKB-KW"/>
</dbReference>